<feature type="coiled-coil region" evidence="1">
    <location>
        <begin position="69"/>
        <end position="112"/>
    </location>
</feature>
<feature type="region of interest" description="Disordered" evidence="2">
    <location>
        <begin position="1"/>
        <end position="36"/>
    </location>
</feature>
<feature type="compositionally biased region" description="Polar residues" evidence="2">
    <location>
        <begin position="171"/>
        <end position="182"/>
    </location>
</feature>
<proteinExistence type="predicted"/>
<evidence type="ECO:0000256" key="1">
    <source>
        <dbReference type="SAM" id="Coils"/>
    </source>
</evidence>
<keyword evidence="1" id="KW-0175">Coiled coil</keyword>
<sequence>MEGQDNNPNNANTGANNEPAGANNQNNTGANSNSVTFDDFLKDRKNQAEFDRRVQQAINTAKTNWEEIMNSEKTEAEKLAKMNKEQKLEYQAQKERTDKEKALAELNAYKLKEQATKIASDKGLDISLLTFFNFETVKAEEINSKIEEVSNAFNKAVEKAVNERLKEDTPTQKSGIDTQNKSIARASY</sequence>
<organism evidence="3">
    <name type="scientific">Siphoviridae sp. ctylc9</name>
    <dbReference type="NCBI Taxonomy" id="2827977"/>
    <lineage>
        <taxon>Viruses</taxon>
        <taxon>Duplodnaviria</taxon>
        <taxon>Heunggongvirae</taxon>
        <taxon>Uroviricota</taxon>
        <taxon>Caudoviricetes</taxon>
    </lineage>
</organism>
<feature type="region of interest" description="Disordered" evidence="2">
    <location>
        <begin position="164"/>
        <end position="188"/>
    </location>
</feature>
<evidence type="ECO:0000256" key="2">
    <source>
        <dbReference type="SAM" id="MobiDB-lite"/>
    </source>
</evidence>
<name>A0A8S5S9A5_9CAUD</name>
<reference evidence="3" key="1">
    <citation type="journal article" date="2021" name="Proc. Natl. Acad. Sci. U.S.A.">
        <title>A Catalog of Tens of Thousands of Viruses from Human Metagenomes Reveals Hidden Associations with Chronic Diseases.</title>
        <authorList>
            <person name="Tisza M.J."/>
            <person name="Buck C.B."/>
        </authorList>
    </citation>
    <scope>NUCLEOTIDE SEQUENCE</scope>
    <source>
        <strain evidence="3">Ctylc9</strain>
    </source>
</reference>
<accession>A0A8S5S9A5</accession>
<feature type="compositionally biased region" description="Low complexity" evidence="2">
    <location>
        <begin position="1"/>
        <end position="34"/>
    </location>
</feature>
<dbReference type="InterPro" id="IPR025580">
    <property type="entry name" value="Gp46"/>
</dbReference>
<dbReference type="Pfam" id="PF14265">
    <property type="entry name" value="DUF4355"/>
    <property type="match status" value="1"/>
</dbReference>
<protein>
    <submittedName>
        <fullName evidence="3">Capsid scaffolding protein</fullName>
    </submittedName>
</protein>
<evidence type="ECO:0000313" key="3">
    <source>
        <dbReference type="EMBL" id="DAF47306.1"/>
    </source>
</evidence>
<dbReference type="EMBL" id="BK032554">
    <property type="protein sequence ID" value="DAF47306.1"/>
    <property type="molecule type" value="Genomic_DNA"/>
</dbReference>